<proteinExistence type="predicted"/>
<reference evidence="2" key="1">
    <citation type="submission" date="2017-07" db="EMBL/GenBank/DDBJ databases">
        <title>Taro Niue Genome Assembly and Annotation.</title>
        <authorList>
            <person name="Atibalentja N."/>
            <person name="Keating K."/>
            <person name="Fields C.J."/>
        </authorList>
    </citation>
    <scope>NUCLEOTIDE SEQUENCE</scope>
    <source>
        <strain evidence="2">Niue_2</strain>
        <tissue evidence="2">Leaf</tissue>
    </source>
</reference>
<name>A0A843XER9_COLES</name>
<evidence type="ECO:0000313" key="3">
    <source>
        <dbReference type="Proteomes" id="UP000652761"/>
    </source>
</evidence>
<dbReference type="AlphaFoldDB" id="A0A843XER9"/>
<protein>
    <submittedName>
        <fullName evidence="2">Uncharacterized protein</fullName>
    </submittedName>
</protein>
<dbReference type="OrthoDB" id="2343925at2759"/>
<organism evidence="2 3">
    <name type="scientific">Colocasia esculenta</name>
    <name type="common">Wild taro</name>
    <name type="synonym">Arum esculentum</name>
    <dbReference type="NCBI Taxonomy" id="4460"/>
    <lineage>
        <taxon>Eukaryota</taxon>
        <taxon>Viridiplantae</taxon>
        <taxon>Streptophyta</taxon>
        <taxon>Embryophyta</taxon>
        <taxon>Tracheophyta</taxon>
        <taxon>Spermatophyta</taxon>
        <taxon>Magnoliopsida</taxon>
        <taxon>Liliopsida</taxon>
        <taxon>Araceae</taxon>
        <taxon>Aroideae</taxon>
        <taxon>Colocasieae</taxon>
        <taxon>Colocasia</taxon>
    </lineage>
</organism>
<dbReference type="Proteomes" id="UP000652761">
    <property type="component" value="Unassembled WGS sequence"/>
</dbReference>
<keyword evidence="3" id="KW-1185">Reference proteome</keyword>
<dbReference type="Gene3D" id="1.10.600.10">
    <property type="entry name" value="Farnesyl Diphosphate Synthase"/>
    <property type="match status" value="1"/>
</dbReference>
<evidence type="ECO:0000313" key="2">
    <source>
        <dbReference type="EMBL" id="MQM17762.1"/>
    </source>
</evidence>
<comment type="caution">
    <text evidence="2">The sequence shown here is derived from an EMBL/GenBank/DDBJ whole genome shotgun (WGS) entry which is preliminary data.</text>
</comment>
<feature type="region of interest" description="Disordered" evidence="1">
    <location>
        <begin position="79"/>
        <end position="99"/>
    </location>
</feature>
<gene>
    <name evidence="2" type="ORF">Taro_050740</name>
</gene>
<dbReference type="EMBL" id="NMUH01007748">
    <property type="protein sequence ID" value="MQM17762.1"/>
    <property type="molecule type" value="Genomic_DNA"/>
</dbReference>
<sequence length="159" mass="17655">MSLRLDPMVLLWQCNAMQWEDWLLGRREEEDEALHVSGWWPGEAGSDGTGLLLHVPAVGLISSLCRKLRQLQRRRNLSAMAQGDESNGSGEGDAAGNASQEMEPDMQELIMYVLRNPSGGSRSTLQTFLTVAKSFYYVATCPPATLEQHIAMVLFEKTV</sequence>
<dbReference type="InterPro" id="IPR008949">
    <property type="entry name" value="Isoprenoid_synthase_dom_sf"/>
</dbReference>
<evidence type="ECO:0000256" key="1">
    <source>
        <dbReference type="SAM" id="MobiDB-lite"/>
    </source>
</evidence>
<accession>A0A843XER9</accession>